<dbReference type="AlphaFoldDB" id="A0A934KLW8"/>
<dbReference type="SUPFAM" id="SSF52540">
    <property type="entry name" value="P-loop containing nucleoside triphosphate hydrolases"/>
    <property type="match status" value="1"/>
</dbReference>
<dbReference type="Proteomes" id="UP000614410">
    <property type="component" value="Unassembled WGS sequence"/>
</dbReference>
<organism evidence="2 3">
    <name type="scientific">Candidatus Amunia macphersoniae</name>
    <dbReference type="NCBI Taxonomy" id="3127014"/>
    <lineage>
        <taxon>Bacteria</taxon>
        <taxon>Bacillati</taxon>
        <taxon>Candidatus Dormiibacterota</taxon>
        <taxon>Candidatus Dormibacteria</taxon>
        <taxon>Candidatus Aeolococcales</taxon>
        <taxon>Candidatus Aeolococcaceae</taxon>
        <taxon>Candidatus Amunia</taxon>
    </lineage>
</organism>
<feature type="domain" description="CobQ/CobB/MinD/ParA nucleotide binding" evidence="1">
    <location>
        <begin position="83"/>
        <end position="266"/>
    </location>
</feature>
<gene>
    <name evidence="2" type="ORF">JF887_11705</name>
</gene>
<dbReference type="InterPro" id="IPR027417">
    <property type="entry name" value="P-loop_NTPase"/>
</dbReference>
<evidence type="ECO:0000313" key="3">
    <source>
        <dbReference type="Proteomes" id="UP000614410"/>
    </source>
</evidence>
<protein>
    <submittedName>
        <fullName evidence="2">AAA family ATPase</fullName>
    </submittedName>
</protein>
<reference evidence="2 3" key="1">
    <citation type="submission" date="2020-10" db="EMBL/GenBank/DDBJ databases">
        <title>Ca. Dormibacterota MAGs.</title>
        <authorList>
            <person name="Montgomery K."/>
        </authorList>
    </citation>
    <scope>NUCLEOTIDE SEQUENCE [LARGE SCALE GENOMIC DNA]</scope>
    <source>
        <strain evidence="2">Mitchell_Peninsula_5</strain>
    </source>
</reference>
<dbReference type="Pfam" id="PF01656">
    <property type="entry name" value="CbiA"/>
    <property type="match status" value="1"/>
</dbReference>
<dbReference type="PANTHER" id="PTHR43384">
    <property type="entry name" value="SEPTUM SITE-DETERMINING PROTEIN MIND HOMOLOG, CHLOROPLASTIC-RELATED"/>
    <property type="match status" value="1"/>
</dbReference>
<dbReference type="GO" id="GO:0051782">
    <property type="term" value="P:negative regulation of cell division"/>
    <property type="evidence" value="ECO:0007669"/>
    <property type="project" value="TreeGrafter"/>
</dbReference>
<dbReference type="GO" id="GO:0009898">
    <property type="term" value="C:cytoplasmic side of plasma membrane"/>
    <property type="evidence" value="ECO:0007669"/>
    <property type="project" value="TreeGrafter"/>
</dbReference>
<dbReference type="GO" id="GO:0005829">
    <property type="term" value="C:cytosol"/>
    <property type="evidence" value="ECO:0007669"/>
    <property type="project" value="TreeGrafter"/>
</dbReference>
<proteinExistence type="predicted"/>
<dbReference type="PANTHER" id="PTHR43384:SF14">
    <property type="entry name" value="ESX-1 SECRETION-ASSOCIATED PROTEIN ESPI"/>
    <property type="match status" value="1"/>
</dbReference>
<dbReference type="GO" id="GO:0016887">
    <property type="term" value="F:ATP hydrolysis activity"/>
    <property type="evidence" value="ECO:0007669"/>
    <property type="project" value="TreeGrafter"/>
</dbReference>
<accession>A0A934KLW8</accession>
<name>A0A934KLW8_9BACT</name>
<evidence type="ECO:0000313" key="2">
    <source>
        <dbReference type="EMBL" id="MBJ7610077.1"/>
    </source>
</evidence>
<dbReference type="InterPro" id="IPR002586">
    <property type="entry name" value="CobQ/CobB/MinD/ParA_Nub-bd_dom"/>
</dbReference>
<evidence type="ECO:0000259" key="1">
    <source>
        <dbReference type="Pfam" id="PF01656"/>
    </source>
</evidence>
<sequence length="328" mass="34658">MLPARVSALRRAGLVVGSVIAPPRSVDTASGDLDGTRLSPSALTRRRGASVSERMRNAWRQSGYLARLDAAIAAPRLRRCAVIAVMSPKGGVGKTTVSSLLGALFALVRVDRVVAIDSNPDYGSLGRSLTPEHNIFVDNLLESLDDPAPSVTALDLQLGRGPHGLMVLPAPTDPLRMAALGEQHYTRVIQRLQGLVGIIILDCGTGLQEPPARAALEAADQIVLVSDAEPATASLVAEASQSLRQAGKPLHLVVNKMGSRGSRLELKALEGHVPDAASLVVLPAERQAATRLAAGSFDWREGPSAWRRSVAELAVALVADWKDVELSE</sequence>
<dbReference type="InterPro" id="IPR050625">
    <property type="entry name" value="ParA/MinD_ATPase"/>
</dbReference>
<dbReference type="GO" id="GO:0005524">
    <property type="term" value="F:ATP binding"/>
    <property type="evidence" value="ECO:0007669"/>
    <property type="project" value="TreeGrafter"/>
</dbReference>
<comment type="caution">
    <text evidence="2">The sequence shown here is derived from an EMBL/GenBank/DDBJ whole genome shotgun (WGS) entry which is preliminary data.</text>
</comment>
<dbReference type="Gene3D" id="3.40.50.300">
    <property type="entry name" value="P-loop containing nucleotide triphosphate hydrolases"/>
    <property type="match status" value="1"/>
</dbReference>
<dbReference type="EMBL" id="JAEKNN010000054">
    <property type="protein sequence ID" value="MBJ7610077.1"/>
    <property type="molecule type" value="Genomic_DNA"/>
</dbReference>